<evidence type="ECO:0000313" key="3">
    <source>
        <dbReference type="EMBL" id="WEK48209.1"/>
    </source>
</evidence>
<dbReference type="Pfam" id="PF18557">
    <property type="entry name" value="NepR"/>
    <property type="match status" value="1"/>
</dbReference>
<proteinExistence type="predicted"/>
<evidence type="ECO:0000313" key="4">
    <source>
        <dbReference type="Proteomes" id="UP001218362"/>
    </source>
</evidence>
<gene>
    <name evidence="3" type="ORF">P0Y56_07925</name>
</gene>
<reference evidence="3" key="1">
    <citation type="submission" date="2023-03" db="EMBL/GenBank/DDBJ databases">
        <title>Andean soil-derived lignocellulolytic bacterial consortium as a source of novel taxa and putative plastic-active enzymes.</title>
        <authorList>
            <person name="Diaz-Garcia L."/>
            <person name="Chuvochina M."/>
            <person name="Feuerriegel G."/>
            <person name="Bunk B."/>
            <person name="Sproer C."/>
            <person name="Streit W.R."/>
            <person name="Rodriguez L.M."/>
            <person name="Overmann J."/>
            <person name="Jimenez D.J."/>
        </authorList>
    </citation>
    <scope>NUCLEOTIDE SEQUENCE</scope>
    <source>
        <strain evidence="3">MAG 26</strain>
    </source>
</reference>
<evidence type="ECO:0000259" key="2">
    <source>
        <dbReference type="Pfam" id="PF18557"/>
    </source>
</evidence>
<dbReference type="KEGG" id="acob:P0Y56_07925"/>
<organism evidence="3 4">
    <name type="scientific">Candidatus Andeanibacterium colombiense</name>
    <dbReference type="NCBI Taxonomy" id="3121345"/>
    <lineage>
        <taxon>Bacteria</taxon>
        <taxon>Pseudomonadati</taxon>
        <taxon>Pseudomonadota</taxon>
        <taxon>Alphaproteobacteria</taxon>
        <taxon>Sphingomonadales</taxon>
        <taxon>Sphingomonadaceae</taxon>
        <taxon>Candidatus Andeanibacterium</taxon>
    </lineage>
</organism>
<dbReference type="EMBL" id="CP119316">
    <property type="protein sequence ID" value="WEK48209.1"/>
    <property type="molecule type" value="Genomic_DNA"/>
</dbReference>
<protein>
    <submittedName>
        <fullName evidence="3">NepR family anti-sigma factor</fullName>
    </submittedName>
</protein>
<name>A0AAJ5X8V0_9SPHN</name>
<feature type="region of interest" description="Disordered" evidence="1">
    <location>
        <begin position="1"/>
        <end position="26"/>
    </location>
</feature>
<dbReference type="AlphaFoldDB" id="A0AAJ5X8V0"/>
<evidence type="ECO:0000256" key="1">
    <source>
        <dbReference type="SAM" id="MobiDB-lite"/>
    </source>
</evidence>
<dbReference type="InterPro" id="IPR041649">
    <property type="entry name" value="NepR"/>
</dbReference>
<feature type="domain" description="Anti-sigma factor NepR" evidence="2">
    <location>
        <begin position="23"/>
        <end position="56"/>
    </location>
</feature>
<sequence length="58" mass="6556">MAEANDDRRTPPAKTDGGRPTDRPEWAKGLKRLYDDVVEEPLPDAFKDLLSRLDDSQS</sequence>
<accession>A0AAJ5X8V0</accession>
<dbReference type="Proteomes" id="UP001218362">
    <property type="component" value="Chromosome"/>
</dbReference>